<dbReference type="InterPro" id="IPR036604">
    <property type="entry name" value="PurS-like_sf"/>
</dbReference>
<accession>A0AAD8N950</accession>
<comment type="caution">
    <text evidence="5">The sequence shown here is derived from an EMBL/GenBank/DDBJ whole genome shotgun (WGS) entry which is preliminary data.</text>
</comment>
<evidence type="ECO:0000256" key="1">
    <source>
        <dbReference type="ARBA" id="ARBA00022598"/>
    </source>
</evidence>
<organism evidence="5 6">
    <name type="scientific">Heracleum sosnowskyi</name>
    <dbReference type="NCBI Taxonomy" id="360622"/>
    <lineage>
        <taxon>Eukaryota</taxon>
        <taxon>Viridiplantae</taxon>
        <taxon>Streptophyta</taxon>
        <taxon>Embryophyta</taxon>
        <taxon>Tracheophyta</taxon>
        <taxon>Spermatophyta</taxon>
        <taxon>Magnoliopsida</taxon>
        <taxon>eudicotyledons</taxon>
        <taxon>Gunneridae</taxon>
        <taxon>Pentapetalae</taxon>
        <taxon>asterids</taxon>
        <taxon>campanulids</taxon>
        <taxon>Apiales</taxon>
        <taxon>Apiaceae</taxon>
        <taxon>Apioideae</taxon>
        <taxon>apioid superclade</taxon>
        <taxon>Tordylieae</taxon>
        <taxon>Tordyliinae</taxon>
        <taxon>Heracleum</taxon>
    </lineage>
</organism>
<evidence type="ECO:0000313" key="5">
    <source>
        <dbReference type="EMBL" id="KAK1401284.1"/>
    </source>
</evidence>
<evidence type="ECO:0000256" key="3">
    <source>
        <dbReference type="ARBA" id="ARBA00022755"/>
    </source>
</evidence>
<protein>
    <submittedName>
        <fullName evidence="5">Uncharacterized protein</fullName>
    </submittedName>
</protein>
<dbReference type="GO" id="GO:0006164">
    <property type="term" value="P:purine nucleotide biosynthetic process"/>
    <property type="evidence" value="ECO:0007669"/>
    <property type="project" value="UniProtKB-KW"/>
</dbReference>
<reference evidence="5" key="2">
    <citation type="submission" date="2023-05" db="EMBL/GenBank/DDBJ databases">
        <authorList>
            <person name="Schelkunov M.I."/>
        </authorList>
    </citation>
    <scope>NUCLEOTIDE SEQUENCE</scope>
    <source>
        <strain evidence="5">Hsosn_3</strain>
        <tissue evidence="5">Leaf</tissue>
    </source>
</reference>
<dbReference type="Proteomes" id="UP001237642">
    <property type="component" value="Unassembled WGS sequence"/>
</dbReference>
<evidence type="ECO:0000256" key="2">
    <source>
        <dbReference type="ARBA" id="ARBA00022741"/>
    </source>
</evidence>
<keyword evidence="6" id="KW-1185">Reference proteome</keyword>
<reference evidence="5" key="1">
    <citation type="submission" date="2023-02" db="EMBL/GenBank/DDBJ databases">
        <title>Genome of toxic invasive species Heracleum sosnowskyi carries increased number of genes despite the absence of recent whole-genome duplications.</title>
        <authorList>
            <person name="Schelkunov M."/>
            <person name="Shtratnikova V."/>
            <person name="Makarenko M."/>
            <person name="Klepikova A."/>
            <person name="Omelchenko D."/>
            <person name="Novikova G."/>
            <person name="Obukhova E."/>
            <person name="Bogdanov V."/>
            <person name="Penin A."/>
            <person name="Logacheva M."/>
        </authorList>
    </citation>
    <scope>NUCLEOTIDE SEQUENCE</scope>
    <source>
        <strain evidence="5">Hsosn_3</strain>
        <tissue evidence="5">Leaf</tissue>
    </source>
</reference>
<keyword evidence="4" id="KW-0067">ATP-binding</keyword>
<evidence type="ECO:0000313" key="6">
    <source>
        <dbReference type="Proteomes" id="UP001237642"/>
    </source>
</evidence>
<dbReference type="GO" id="GO:0016874">
    <property type="term" value="F:ligase activity"/>
    <property type="evidence" value="ECO:0007669"/>
    <property type="project" value="UniProtKB-KW"/>
</dbReference>
<sequence>MPSELIKYIGKTYNAWHIALGLLESHVMLFLNDSKCSESMAELYRLLNEEYMRCGLWKKRSMTAETRAGLSLVCYGVVLRIKLDHLKCVKIESFRLKLWFRVMWVVLLLMKRLQASSQIAGLKTEQCFNIGIGSPLSSEKLSVLRWLLQETFEPENLGTEFS</sequence>
<keyword evidence="2" id="KW-0547">Nucleotide-binding</keyword>
<dbReference type="EMBL" id="JAUIZM010000001">
    <property type="protein sequence ID" value="KAK1401284.1"/>
    <property type="molecule type" value="Genomic_DNA"/>
</dbReference>
<evidence type="ECO:0000256" key="4">
    <source>
        <dbReference type="ARBA" id="ARBA00022840"/>
    </source>
</evidence>
<dbReference type="AlphaFoldDB" id="A0AAD8N950"/>
<name>A0AAD8N950_9APIA</name>
<proteinExistence type="predicted"/>
<gene>
    <name evidence="5" type="ORF">POM88_000889</name>
</gene>
<dbReference type="SUPFAM" id="SSF82697">
    <property type="entry name" value="PurS-like"/>
    <property type="match status" value="1"/>
</dbReference>
<dbReference type="GO" id="GO:0005524">
    <property type="term" value="F:ATP binding"/>
    <property type="evidence" value="ECO:0007669"/>
    <property type="project" value="UniProtKB-KW"/>
</dbReference>
<keyword evidence="3" id="KW-0658">Purine biosynthesis</keyword>
<keyword evidence="1" id="KW-0436">Ligase</keyword>